<gene>
    <name evidence="1" type="ORF">EIKCOROL_02000</name>
</gene>
<comment type="caution">
    <text evidence="1">The sequence shown here is derived from an EMBL/GenBank/DDBJ whole genome shotgun (WGS) entry which is preliminary data.</text>
</comment>
<reference evidence="1 2" key="1">
    <citation type="submission" date="2009-01" db="EMBL/GenBank/DDBJ databases">
        <authorList>
            <person name="Fulton L."/>
            <person name="Clifton S."/>
            <person name="Chinwalla A.T."/>
            <person name="Mitreva M."/>
            <person name="Sodergren E."/>
            <person name="Weinstock G."/>
            <person name="Clifton S."/>
            <person name="Dooling D.J."/>
            <person name="Fulton B."/>
            <person name="Minx P."/>
            <person name="Pepin K.H."/>
            <person name="Johnson M."/>
            <person name="Bhonagiri V."/>
            <person name="Nash W.E."/>
            <person name="Mardis E.R."/>
            <person name="Wilson R.K."/>
        </authorList>
    </citation>
    <scope>NUCLEOTIDE SEQUENCE [LARGE SCALE GENOMIC DNA]</scope>
    <source>
        <strain evidence="1 2">ATCC 23834</strain>
    </source>
</reference>
<dbReference type="Proteomes" id="UP000005837">
    <property type="component" value="Unassembled WGS sequence"/>
</dbReference>
<accession>C0DX94</accession>
<evidence type="ECO:0000313" key="1">
    <source>
        <dbReference type="EMBL" id="EEG23278.1"/>
    </source>
</evidence>
<protein>
    <submittedName>
        <fullName evidence="1">Uncharacterized protein</fullName>
    </submittedName>
</protein>
<dbReference type="HOGENOM" id="CLU_214085_0_0_4"/>
<dbReference type="AlphaFoldDB" id="C0DX94"/>
<evidence type="ECO:0000313" key="2">
    <source>
        <dbReference type="Proteomes" id="UP000005837"/>
    </source>
</evidence>
<sequence>MDSFYSELNLNQYSVGSPYRTICTICGSPPCPDLNLIHYIFTTA</sequence>
<organism evidence="1 2">
    <name type="scientific">Eikenella corrodens ATCC 23834</name>
    <dbReference type="NCBI Taxonomy" id="546274"/>
    <lineage>
        <taxon>Bacteria</taxon>
        <taxon>Pseudomonadati</taxon>
        <taxon>Pseudomonadota</taxon>
        <taxon>Betaproteobacteria</taxon>
        <taxon>Neisseriales</taxon>
        <taxon>Neisseriaceae</taxon>
        <taxon>Eikenella</taxon>
    </lineage>
</organism>
<dbReference type="EMBL" id="ACEA01000043">
    <property type="protein sequence ID" value="EEG23278.1"/>
    <property type="molecule type" value="Genomic_DNA"/>
</dbReference>
<name>C0DX94_EIKCO</name>
<proteinExistence type="predicted"/>